<proteinExistence type="inferred from homology"/>
<evidence type="ECO:0000256" key="4">
    <source>
        <dbReference type="PIRNR" id="PIRNR017250"/>
    </source>
</evidence>
<dbReference type="AlphaFoldDB" id="A0A9P7D774"/>
<dbReference type="EC" id="4.6.1.16" evidence="4"/>
<keyword evidence="9" id="KW-0255">Endonuclease</keyword>
<dbReference type="Gene3D" id="3.40.1350.10">
    <property type="match status" value="1"/>
</dbReference>
<gene>
    <name evidence="9" type="ORF">EV702DRAFT_1066793</name>
</gene>
<feature type="active site" evidence="5">
    <location>
        <position position="278"/>
    </location>
</feature>
<evidence type="ECO:0000313" key="9">
    <source>
        <dbReference type="EMBL" id="KAG1782790.1"/>
    </source>
</evidence>
<dbReference type="CDD" id="cd22363">
    <property type="entry name" value="tRNA-intron_lyase_C"/>
    <property type="match status" value="1"/>
</dbReference>
<keyword evidence="3 4" id="KW-0456">Lyase</keyword>
<evidence type="ECO:0000313" key="10">
    <source>
        <dbReference type="Proteomes" id="UP000714275"/>
    </source>
</evidence>
<dbReference type="Proteomes" id="UP000714275">
    <property type="component" value="Unassembled WGS sequence"/>
</dbReference>
<evidence type="ECO:0000256" key="5">
    <source>
        <dbReference type="PIRSR" id="PIRSR017250-50"/>
    </source>
</evidence>
<feature type="active site" evidence="5">
    <location>
        <position position="286"/>
    </location>
</feature>
<keyword evidence="10" id="KW-1185">Reference proteome</keyword>
<accession>A0A9P7D774</accession>
<feature type="compositionally biased region" description="Basic and acidic residues" evidence="6">
    <location>
        <begin position="147"/>
        <end position="168"/>
    </location>
</feature>
<evidence type="ECO:0000256" key="3">
    <source>
        <dbReference type="ARBA" id="ARBA00023239"/>
    </source>
</evidence>
<dbReference type="Pfam" id="PF01974">
    <property type="entry name" value="tRNA_int_endo"/>
    <property type="match status" value="1"/>
</dbReference>
<dbReference type="OrthoDB" id="48041at2759"/>
<feature type="domain" description="tRNA intron endonuclease catalytic" evidence="7">
    <location>
        <begin position="251"/>
        <end position="331"/>
    </location>
</feature>
<dbReference type="Pfam" id="PF26577">
    <property type="entry name" value="TSEN34_N"/>
    <property type="match status" value="1"/>
</dbReference>
<dbReference type="GO" id="GO:0000213">
    <property type="term" value="F:tRNA-intron lyase activity"/>
    <property type="evidence" value="ECO:0007669"/>
    <property type="project" value="UniProtKB-UniRule"/>
</dbReference>
<dbReference type="PIRSF" id="PIRSF017250">
    <property type="entry name" value="tRNA_splic_SEN34"/>
    <property type="match status" value="1"/>
</dbReference>
<dbReference type="InterPro" id="IPR016690">
    <property type="entry name" value="TSEN34"/>
</dbReference>
<sequence length="343" mass="38060">MWLGYVTYERKHIDPLSFNSQVNLARIAGMTPPILLRVSNFKAYVWDVDDINILRSHHHICGILTGTLPHLSSQNIFLGLPLQLMPEEAVLLLENGIAVLVDDPSAHHIPSPSALKLWKEARLDDARQQIALTEEKGSIEASNPDRAMSENAKRKRKEREERRARAKADTAPSVTAEDSPSPHPTSENPSQPAIGEPPDSAIVMPSKSYTVNIPASSSNLEWYAPHSHASLTIAREAGIWLYPSTLQERARCGVFRDLWEKGYYMGGGIKFGGEYLVYPGDPLRYHSHFVASVIEAPDAALRPMEIVAHGRLGTGTKKAHLLCEWNDETQVVSYLSVEWAGFG</sequence>
<feature type="compositionally biased region" description="Polar residues" evidence="6">
    <location>
        <begin position="172"/>
        <end position="191"/>
    </location>
</feature>
<organism evidence="9 10">
    <name type="scientific">Suillus placidus</name>
    <dbReference type="NCBI Taxonomy" id="48579"/>
    <lineage>
        <taxon>Eukaryota</taxon>
        <taxon>Fungi</taxon>
        <taxon>Dikarya</taxon>
        <taxon>Basidiomycota</taxon>
        <taxon>Agaricomycotina</taxon>
        <taxon>Agaricomycetes</taxon>
        <taxon>Agaricomycetidae</taxon>
        <taxon>Boletales</taxon>
        <taxon>Suillineae</taxon>
        <taxon>Suillaceae</taxon>
        <taxon>Suillus</taxon>
    </lineage>
</organism>
<dbReference type="EMBL" id="JABBWD010000003">
    <property type="protein sequence ID" value="KAG1782790.1"/>
    <property type="molecule type" value="Genomic_DNA"/>
</dbReference>
<comment type="function">
    <text evidence="4">Constitutes one of the two catalytic subunit of the tRNA-splicing endonuclease complex, a complex responsible for identification and cleavage of the splice sites in pre-tRNA. It cleaves pre-tRNA at the 5'- and 3'-splice sites to release the intron. The products are an intron and two tRNA half-molecules bearing 2',3'-cyclic phosphate and 5'-OH termini. There are no conserved sequences at the splice sites, but the intron is invariably located at the same site in the gene, placing the splice sites an invariant distance from the constant structural features of the tRNA body.</text>
</comment>
<dbReference type="InterPro" id="IPR036167">
    <property type="entry name" value="tRNA_intron_Endo_cat-like_sf"/>
</dbReference>
<evidence type="ECO:0000259" key="7">
    <source>
        <dbReference type="Pfam" id="PF01974"/>
    </source>
</evidence>
<feature type="domain" description="TSEN34 N-terminal" evidence="8">
    <location>
        <begin position="36"/>
        <end position="103"/>
    </location>
</feature>
<feature type="region of interest" description="Disordered" evidence="6">
    <location>
        <begin position="133"/>
        <end position="201"/>
    </location>
</feature>
<dbReference type="GO" id="GO:0000214">
    <property type="term" value="C:tRNA-intron endonuclease complex"/>
    <property type="evidence" value="ECO:0007669"/>
    <property type="project" value="UniProtKB-UniRule"/>
</dbReference>
<comment type="caution">
    <text evidence="9">The sequence shown here is derived from an EMBL/GenBank/DDBJ whole genome shotgun (WGS) entry which is preliminary data.</text>
</comment>
<reference evidence="9" key="1">
    <citation type="journal article" date="2020" name="New Phytol.">
        <title>Comparative genomics reveals dynamic genome evolution in host specialist ectomycorrhizal fungi.</title>
        <authorList>
            <person name="Lofgren L.A."/>
            <person name="Nguyen N.H."/>
            <person name="Vilgalys R."/>
            <person name="Ruytinx J."/>
            <person name="Liao H.L."/>
            <person name="Branco S."/>
            <person name="Kuo A."/>
            <person name="LaButti K."/>
            <person name="Lipzen A."/>
            <person name="Andreopoulos W."/>
            <person name="Pangilinan J."/>
            <person name="Riley R."/>
            <person name="Hundley H."/>
            <person name="Na H."/>
            <person name="Barry K."/>
            <person name="Grigoriev I.V."/>
            <person name="Stajich J.E."/>
            <person name="Kennedy P.G."/>
        </authorList>
    </citation>
    <scope>NUCLEOTIDE SEQUENCE</scope>
    <source>
        <strain evidence="9">DOB743</strain>
    </source>
</reference>
<dbReference type="InterPro" id="IPR011856">
    <property type="entry name" value="tRNA_endonuc-like_dom_sf"/>
</dbReference>
<name>A0A9P7D774_9AGAM</name>
<feature type="active site" evidence="5">
    <location>
        <position position="318"/>
    </location>
</feature>
<evidence type="ECO:0000256" key="6">
    <source>
        <dbReference type="SAM" id="MobiDB-lite"/>
    </source>
</evidence>
<comment type="similarity">
    <text evidence="1 4">Belongs to the tRNA-intron endonuclease family.</text>
</comment>
<dbReference type="SUPFAM" id="SSF53032">
    <property type="entry name" value="tRNA-intron endonuclease catalytic domain-like"/>
    <property type="match status" value="1"/>
</dbReference>
<protein>
    <recommendedName>
        <fullName evidence="4">tRNA-splicing endonuclease subunit Sen34</fullName>
        <ecNumber evidence="4">4.6.1.16</ecNumber>
    </recommendedName>
</protein>
<evidence type="ECO:0000256" key="2">
    <source>
        <dbReference type="ARBA" id="ARBA00022694"/>
    </source>
</evidence>
<dbReference type="InterPro" id="IPR059049">
    <property type="entry name" value="TSEN34_N"/>
</dbReference>
<evidence type="ECO:0000256" key="1">
    <source>
        <dbReference type="ARBA" id="ARBA00008078"/>
    </source>
</evidence>
<dbReference type="GO" id="GO:0000379">
    <property type="term" value="P:tRNA-type intron splice site recognition and cleavage"/>
    <property type="evidence" value="ECO:0007669"/>
    <property type="project" value="UniProtKB-UniRule"/>
</dbReference>
<keyword evidence="2 4" id="KW-0819">tRNA processing</keyword>
<dbReference type="PANTHER" id="PTHR13070">
    <property type="entry name" value="TRNA-SPLICING ENDONUCLEASE SUBUNIT SEN34-RELATED"/>
    <property type="match status" value="1"/>
</dbReference>
<dbReference type="InterPro" id="IPR006677">
    <property type="entry name" value="tRNA_intron_Endonuc_cat-like"/>
</dbReference>
<evidence type="ECO:0000259" key="8">
    <source>
        <dbReference type="Pfam" id="PF26577"/>
    </source>
</evidence>
<keyword evidence="9" id="KW-0378">Hydrolase</keyword>
<keyword evidence="9" id="KW-0540">Nuclease</keyword>
<dbReference type="GO" id="GO:0003676">
    <property type="term" value="F:nucleic acid binding"/>
    <property type="evidence" value="ECO:0007669"/>
    <property type="project" value="InterPro"/>
</dbReference>
<dbReference type="PANTHER" id="PTHR13070:SF0">
    <property type="entry name" value="TRNA-SPLICING ENDONUCLEASE SUBUNIT SEN34"/>
    <property type="match status" value="1"/>
</dbReference>